<comment type="caution">
    <text evidence="1">The sequence shown here is derived from an EMBL/GenBank/DDBJ whole genome shotgun (WGS) entry which is preliminary data.</text>
</comment>
<accession>A0A645JL70</accession>
<protein>
    <submittedName>
        <fullName evidence="1">Uncharacterized protein</fullName>
    </submittedName>
</protein>
<name>A0A645JL70_9ZZZZ</name>
<organism evidence="1">
    <name type="scientific">bioreactor metagenome</name>
    <dbReference type="NCBI Taxonomy" id="1076179"/>
    <lineage>
        <taxon>unclassified sequences</taxon>
        <taxon>metagenomes</taxon>
        <taxon>ecological metagenomes</taxon>
    </lineage>
</organism>
<gene>
    <name evidence="1" type="ORF">SDC9_211927</name>
</gene>
<dbReference type="AlphaFoldDB" id="A0A645JL70"/>
<dbReference type="EMBL" id="VSSQ01144633">
    <property type="protein sequence ID" value="MPN64156.1"/>
    <property type="molecule type" value="Genomic_DNA"/>
</dbReference>
<proteinExistence type="predicted"/>
<reference evidence="1" key="1">
    <citation type="submission" date="2019-08" db="EMBL/GenBank/DDBJ databases">
        <authorList>
            <person name="Kucharzyk K."/>
            <person name="Murdoch R.W."/>
            <person name="Higgins S."/>
            <person name="Loffler F."/>
        </authorList>
    </citation>
    <scope>NUCLEOTIDE SEQUENCE</scope>
</reference>
<evidence type="ECO:0000313" key="1">
    <source>
        <dbReference type="EMBL" id="MPN64156.1"/>
    </source>
</evidence>
<sequence length="67" mass="6815">MSGGIMAGDDPVTGHDQRVGIGAAGLADGARRVVQRSRQLAVGLRAAAGNCRDLRPHPALERGAGRA</sequence>